<accession>A0A1E5NIC7</accession>
<dbReference type="SUPFAM" id="SSF53649">
    <property type="entry name" value="Alkaline phosphatase-like"/>
    <property type="match status" value="1"/>
</dbReference>
<name>A0A1E5NIC7_9SPIR</name>
<evidence type="ECO:0000256" key="2">
    <source>
        <dbReference type="ARBA" id="ARBA00022801"/>
    </source>
</evidence>
<comment type="caution">
    <text evidence="4">The sequence shown here is derived from an EMBL/GenBank/DDBJ whole genome shotgun (WGS) entry which is preliminary data.</text>
</comment>
<dbReference type="EMBL" id="MDCO01000001">
    <property type="protein sequence ID" value="OEJ15922.1"/>
    <property type="molecule type" value="Genomic_DNA"/>
</dbReference>
<dbReference type="AlphaFoldDB" id="A0A1E5NIC7"/>
<evidence type="ECO:0000259" key="3">
    <source>
        <dbReference type="Pfam" id="PF00884"/>
    </source>
</evidence>
<dbReference type="InterPro" id="IPR017850">
    <property type="entry name" value="Alkaline_phosphatase_core_sf"/>
</dbReference>
<dbReference type="PANTHER" id="PTHR45953:SF1">
    <property type="entry name" value="IDURONATE 2-SULFATASE"/>
    <property type="match status" value="1"/>
</dbReference>
<dbReference type="RefSeq" id="WP_069725395.1">
    <property type="nucleotide sequence ID" value="NZ_MDCO01000001.1"/>
</dbReference>
<dbReference type="PANTHER" id="PTHR45953">
    <property type="entry name" value="IDURONATE 2-SULFATASE"/>
    <property type="match status" value="1"/>
</dbReference>
<protein>
    <submittedName>
        <fullName evidence="4">Sulfatase</fullName>
    </submittedName>
</protein>
<reference evidence="4 5" key="1">
    <citation type="submission" date="2016-08" db="EMBL/GenBank/DDBJ databases">
        <title>Characterization and recognition of Brachyspira hampsonii sp. nov., a novel intestinal spirochete that is pathogenic to pigs.</title>
        <authorList>
            <person name="Mirajkar N."/>
            <person name="La T."/>
            <person name="Phillips N."/>
            <person name="Hampson D."/>
            <person name="Gebhart C."/>
        </authorList>
    </citation>
    <scope>NUCLEOTIDE SEQUENCE [LARGE SCALE GENOMIC DNA]</scope>
    <source>
        <strain evidence="4 5">P280/1</strain>
    </source>
</reference>
<dbReference type="GO" id="GO:0046872">
    <property type="term" value="F:metal ion binding"/>
    <property type="evidence" value="ECO:0007669"/>
    <property type="project" value="UniProtKB-KW"/>
</dbReference>
<dbReference type="Gene3D" id="3.40.720.10">
    <property type="entry name" value="Alkaline Phosphatase, subunit A"/>
    <property type="match status" value="1"/>
</dbReference>
<evidence type="ECO:0000313" key="4">
    <source>
        <dbReference type="EMBL" id="OEJ15922.1"/>
    </source>
</evidence>
<gene>
    <name evidence="4" type="ORF">BFL38_10720</name>
</gene>
<keyword evidence="1" id="KW-0479">Metal-binding</keyword>
<sequence length="498" mass="59244">MKLIMLMFDSLNKHFLEPYGCTWTKTPNFKRLAEKSVAFDNCYAGSLPCMPARRELHTARYNFLHRSWGPLEPFDDSAIEILKKNGIYTHLISDHLHYWEDGGATYHNRYNSWEIIRGQEADHWKADLGFSDLPEKYLGIINKQDQINREYMKDENYHPLSEVFQSAFDFLNNNINKDNWFLQIECFDPHEPYFTYDKYKNNYDFNYGDLYFDWPNYSKVEENNDEVEHCRYMYAALLSMCDNYLGKLLDYIDNSKEDIILIVNTDHGFLLGEHNCWGKNIHQLYNEIANIPLFIYEAKKNNEDNTNNMRKALVQTIDIPVTILDFFGIEKTKDMKGFSLKETIKNDNEVRKYALFGMHANQICITDGRYVLMKDYRNKEDIPLYNYTLMPTHMIDFFSIDELKTMELHDGFSFTKGCKVMKIKYLTLPKKMTLIDELDWVLYDLENDPHQENPIIDDSIKNEMIKNMILLMIENEAPIEEYIRLGILEDYNKYKNMH</sequence>
<feature type="domain" description="Sulfatase N-terminal" evidence="3">
    <location>
        <begin position="4"/>
        <end position="329"/>
    </location>
</feature>
<evidence type="ECO:0000256" key="1">
    <source>
        <dbReference type="ARBA" id="ARBA00022723"/>
    </source>
</evidence>
<organism evidence="4 5">
    <name type="scientific">Brachyspira hampsonii</name>
    <dbReference type="NCBI Taxonomy" id="1287055"/>
    <lineage>
        <taxon>Bacteria</taxon>
        <taxon>Pseudomonadati</taxon>
        <taxon>Spirochaetota</taxon>
        <taxon>Spirochaetia</taxon>
        <taxon>Brachyspirales</taxon>
        <taxon>Brachyspiraceae</taxon>
        <taxon>Brachyspira</taxon>
    </lineage>
</organism>
<dbReference type="CDD" id="cd16148">
    <property type="entry name" value="sulfatase_like"/>
    <property type="match status" value="1"/>
</dbReference>
<dbReference type="InterPro" id="IPR000917">
    <property type="entry name" value="Sulfatase_N"/>
</dbReference>
<dbReference type="GO" id="GO:0008484">
    <property type="term" value="F:sulfuric ester hydrolase activity"/>
    <property type="evidence" value="ECO:0007669"/>
    <property type="project" value="TreeGrafter"/>
</dbReference>
<keyword evidence="2" id="KW-0378">Hydrolase</keyword>
<dbReference type="Proteomes" id="UP000095247">
    <property type="component" value="Unassembled WGS sequence"/>
</dbReference>
<proteinExistence type="predicted"/>
<evidence type="ECO:0000313" key="5">
    <source>
        <dbReference type="Proteomes" id="UP000095247"/>
    </source>
</evidence>
<dbReference type="GO" id="GO:0005737">
    <property type="term" value="C:cytoplasm"/>
    <property type="evidence" value="ECO:0007669"/>
    <property type="project" value="TreeGrafter"/>
</dbReference>
<dbReference type="Pfam" id="PF00884">
    <property type="entry name" value="Sulfatase"/>
    <property type="match status" value="1"/>
</dbReference>